<dbReference type="AlphaFoldDB" id="A0A4Z2GMT3"/>
<feature type="region of interest" description="Disordered" evidence="1">
    <location>
        <begin position="44"/>
        <end position="94"/>
    </location>
</feature>
<keyword evidence="4" id="KW-1185">Reference proteome</keyword>
<feature type="signal peptide" evidence="2">
    <location>
        <begin position="1"/>
        <end position="40"/>
    </location>
</feature>
<evidence type="ECO:0000256" key="1">
    <source>
        <dbReference type="SAM" id="MobiDB-lite"/>
    </source>
</evidence>
<reference evidence="3 4" key="1">
    <citation type="submission" date="2019-03" db="EMBL/GenBank/DDBJ databases">
        <title>First draft genome of Liparis tanakae, snailfish: a comprehensive survey of snailfish specific genes.</title>
        <authorList>
            <person name="Kim W."/>
            <person name="Song I."/>
            <person name="Jeong J.-H."/>
            <person name="Kim D."/>
            <person name="Kim S."/>
            <person name="Ryu S."/>
            <person name="Song J.Y."/>
            <person name="Lee S.K."/>
        </authorList>
    </citation>
    <scope>NUCLEOTIDE SEQUENCE [LARGE SCALE GENOMIC DNA]</scope>
    <source>
        <tissue evidence="3">Muscle</tissue>
    </source>
</reference>
<evidence type="ECO:0000313" key="4">
    <source>
        <dbReference type="Proteomes" id="UP000314294"/>
    </source>
</evidence>
<evidence type="ECO:0000256" key="2">
    <source>
        <dbReference type="SAM" id="SignalP"/>
    </source>
</evidence>
<evidence type="ECO:0000313" key="3">
    <source>
        <dbReference type="EMBL" id="TNN54629.1"/>
    </source>
</evidence>
<dbReference type="Proteomes" id="UP000314294">
    <property type="component" value="Unassembled WGS sequence"/>
</dbReference>
<name>A0A4Z2GMT3_9TELE</name>
<keyword evidence="2" id="KW-0732">Signal</keyword>
<comment type="caution">
    <text evidence="3">The sequence shown here is derived from an EMBL/GenBank/DDBJ whole genome shotgun (WGS) entry which is preliminary data.</text>
</comment>
<proteinExistence type="predicted"/>
<gene>
    <name evidence="3" type="ORF">EYF80_035191</name>
</gene>
<organism evidence="3 4">
    <name type="scientific">Liparis tanakae</name>
    <name type="common">Tanaka's snailfish</name>
    <dbReference type="NCBI Taxonomy" id="230148"/>
    <lineage>
        <taxon>Eukaryota</taxon>
        <taxon>Metazoa</taxon>
        <taxon>Chordata</taxon>
        <taxon>Craniata</taxon>
        <taxon>Vertebrata</taxon>
        <taxon>Euteleostomi</taxon>
        <taxon>Actinopterygii</taxon>
        <taxon>Neopterygii</taxon>
        <taxon>Teleostei</taxon>
        <taxon>Neoteleostei</taxon>
        <taxon>Acanthomorphata</taxon>
        <taxon>Eupercaria</taxon>
        <taxon>Perciformes</taxon>
        <taxon>Cottioidei</taxon>
        <taxon>Cottales</taxon>
        <taxon>Liparidae</taxon>
        <taxon>Liparis</taxon>
    </lineage>
</organism>
<feature type="chain" id="PRO_5021254595" evidence="2">
    <location>
        <begin position="41"/>
        <end position="94"/>
    </location>
</feature>
<accession>A0A4Z2GMT3</accession>
<feature type="compositionally biased region" description="Basic and acidic residues" evidence="1">
    <location>
        <begin position="71"/>
        <end position="94"/>
    </location>
</feature>
<dbReference type="EMBL" id="SRLO01000479">
    <property type="protein sequence ID" value="TNN54629.1"/>
    <property type="molecule type" value="Genomic_DNA"/>
</dbReference>
<protein>
    <submittedName>
        <fullName evidence="3">Uncharacterized protein</fullName>
    </submittedName>
</protein>
<sequence>MHKLLCYCRQKEAENSSSRTLMELLWVFLMLEVVLMSTAARDGCGVGARSRDHTDDEFFSGNKAAFSEARPSQRADTGPESKHRPADRKEMRLD</sequence>